<name>A0A6M4ARH8_9SPHN</name>
<dbReference type="AlphaFoldDB" id="A0A6M4ARH8"/>
<accession>A0A6M4ARH8</accession>
<feature type="transmembrane region" description="Helical" evidence="2">
    <location>
        <begin position="186"/>
        <end position="206"/>
    </location>
</feature>
<dbReference type="GO" id="GO:0008643">
    <property type="term" value="P:carbohydrate transport"/>
    <property type="evidence" value="ECO:0007669"/>
    <property type="project" value="InterPro"/>
</dbReference>
<evidence type="ECO:0000313" key="4">
    <source>
        <dbReference type="Proteomes" id="UP000503018"/>
    </source>
</evidence>
<comment type="similarity">
    <text evidence="1">Belongs to the sodium:galactoside symporter (TC 2.A.2) family.</text>
</comment>
<keyword evidence="4" id="KW-1185">Reference proteome</keyword>
<keyword evidence="2" id="KW-1133">Transmembrane helix</keyword>
<keyword evidence="2" id="KW-0812">Transmembrane</keyword>
<dbReference type="GO" id="GO:0005886">
    <property type="term" value="C:plasma membrane"/>
    <property type="evidence" value="ECO:0007669"/>
    <property type="project" value="TreeGrafter"/>
</dbReference>
<proteinExistence type="inferred from homology"/>
<dbReference type="KEGG" id="slan:GV829_03750"/>
<feature type="transmembrane region" description="Helical" evidence="2">
    <location>
        <begin position="380"/>
        <end position="405"/>
    </location>
</feature>
<dbReference type="Gene3D" id="1.20.1250.20">
    <property type="entry name" value="MFS general substrate transporter like domains"/>
    <property type="match status" value="1"/>
</dbReference>
<evidence type="ECO:0000313" key="3">
    <source>
        <dbReference type="EMBL" id="QJQ31664.1"/>
    </source>
</evidence>
<feature type="transmembrane region" description="Helical" evidence="2">
    <location>
        <begin position="302"/>
        <end position="323"/>
    </location>
</feature>
<feature type="transmembrane region" description="Helical" evidence="2">
    <location>
        <begin position="84"/>
        <end position="101"/>
    </location>
</feature>
<feature type="transmembrane region" description="Helical" evidence="2">
    <location>
        <begin position="41"/>
        <end position="63"/>
    </location>
</feature>
<dbReference type="InterPro" id="IPR036259">
    <property type="entry name" value="MFS_trans_sf"/>
</dbReference>
<feature type="transmembrane region" description="Helical" evidence="2">
    <location>
        <begin position="335"/>
        <end position="359"/>
    </location>
</feature>
<gene>
    <name evidence="3" type="ORF">GV829_03750</name>
</gene>
<dbReference type="PANTHER" id="PTHR11328:SF28">
    <property type="entry name" value="MAJOR FACILITATOR SUPERFAMILY DOMAIN-CONTAINING PROTEIN 12"/>
    <property type="match status" value="1"/>
</dbReference>
<dbReference type="InterPro" id="IPR039672">
    <property type="entry name" value="MFS_2"/>
</dbReference>
<dbReference type="SUPFAM" id="SSF103473">
    <property type="entry name" value="MFS general substrate transporter"/>
    <property type="match status" value="1"/>
</dbReference>
<dbReference type="PANTHER" id="PTHR11328">
    <property type="entry name" value="MAJOR FACILITATOR SUPERFAMILY DOMAIN-CONTAINING PROTEIN"/>
    <property type="match status" value="1"/>
</dbReference>
<feature type="transmembrane region" description="Helical" evidence="2">
    <location>
        <begin position="273"/>
        <end position="290"/>
    </location>
</feature>
<protein>
    <submittedName>
        <fullName evidence="3">MFS transporter</fullName>
    </submittedName>
</protein>
<feature type="transmembrane region" description="Helical" evidence="2">
    <location>
        <begin position="113"/>
        <end position="135"/>
    </location>
</feature>
<keyword evidence="2" id="KW-0472">Membrane</keyword>
<evidence type="ECO:0000256" key="1">
    <source>
        <dbReference type="ARBA" id="ARBA00009617"/>
    </source>
</evidence>
<feature type="transmembrane region" description="Helical" evidence="2">
    <location>
        <begin position="238"/>
        <end position="261"/>
    </location>
</feature>
<feature type="transmembrane region" description="Helical" evidence="2">
    <location>
        <begin position="425"/>
        <end position="443"/>
    </location>
</feature>
<dbReference type="GO" id="GO:0015293">
    <property type="term" value="F:symporter activity"/>
    <property type="evidence" value="ECO:0007669"/>
    <property type="project" value="InterPro"/>
</dbReference>
<feature type="transmembrane region" description="Helical" evidence="2">
    <location>
        <begin position="155"/>
        <end position="174"/>
    </location>
</feature>
<sequence length="461" mass="50253">MAEPEGPVPQSVRFAYATGAIAYGIKDNGFSVFLLLFYNQIIGLDAGMVGLMLFFALVADAIIDPSVGHLTDRTRSRWGRRHPWLYASALPIAGFWILLWMPPEASDTVQYAWLFFFAMLVRMSLSLNEVPSVALAPEMTPDYHERTALLGLRSLLGWTGGLIILAAAFGLFRLADPEHASRDDFFAYAVTGAAIMFITVMTSALGTHRRFARPVSGEVHHPGLRDMLEVARFRPYQILLLAFFFAFANQGVTFALSSYLLAFVWKLGPTEQVIYSLVLFLGVGTALVLARKAGLVWGKRITAMRLVVAGNLIGVLPYALVVLGWFPTTGTTTAIALYFGLVVLSTGAGIAVMITALSMMADVTTAYQQESGKAQEGTFFAGYFFTQKCVTGVGILLSGQVLRLIDFPANARPDTVAPTVIDSLALLYVILTLSFGLATAWALSRFPIDRKPDAAHVEIVR</sequence>
<evidence type="ECO:0000256" key="2">
    <source>
        <dbReference type="SAM" id="Phobius"/>
    </source>
</evidence>
<organism evidence="3 4">
    <name type="scientific">Sphingomonas lacunae</name>
    <dbReference type="NCBI Taxonomy" id="2698828"/>
    <lineage>
        <taxon>Bacteria</taxon>
        <taxon>Pseudomonadati</taxon>
        <taxon>Pseudomonadota</taxon>
        <taxon>Alphaproteobacteria</taxon>
        <taxon>Sphingomonadales</taxon>
        <taxon>Sphingomonadaceae</taxon>
        <taxon>Sphingomonas</taxon>
    </lineage>
</organism>
<dbReference type="EMBL" id="CP053015">
    <property type="protein sequence ID" value="QJQ31664.1"/>
    <property type="molecule type" value="Genomic_DNA"/>
</dbReference>
<dbReference type="Proteomes" id="UP000503018">
    <property type="component" value="Chromosome"/>
</dbReference>
<reference evidence="3 4" key="1">
    <citation type="submission" date="2020-01" db="EMBL/GenBank/DDBJ databases">
        <title>Sphingomonas sp. strain CSW-10.</title>
        <authorList>
            <person name="Chen W.-M."/>
        </authorList>
    </citation>
    <scope>NUCLEOTIDE SEQUENCE [LARGE SCALE GENOMIC DNA]</scope>
    <source>
        <strain evidence="3 4">CSW-10</strain>
    </source>
</reference>
<dbReference type="Pfam" id="PF13347">
    <property type="entry name" value="MFS_2"/>
    <property type="match status" value="1"/>
</dbReference>
<dbReference type="RefSeq" id="WP_169943941.1">
    <property type="nucleotide sequence ID" value="NZ_CP053015.1"/>
</dbReference>